<dbReference type="Pfam" id="PF12867">
    <property type="entry name" value="DinB_2"/>
    <property type="match status" value="1"/>
</dbReference>
<protein>
    <submittedName>
        <fullName evidence="2">DinB family protein</fullName>
    </submittedName>
</protein>
<dbReference type="EMBL" id="RHLK01000024">
    <property type="protein sequence ID" value="MVP02458.1"/>
    <property type="molecule type" value="Genomic_DNA"/>
</dbReference>
<evidence type="ECO:0000259" key="1">
    <source>
        <dbReference type="Pfam" id="PF12867"/>
    </source>
</evidence>
<dbReference type="SUPFAM" id="SSF109854">
    <property type="entry name" value="DinB/YfiT-like putative metalloenzymes"/>
    <property type="match status" value="1"/>
</dbReference>
<feature type="domain" description="DinB-like" evidence="1">
    <location>
        <begin position="10"/>
        <end position="167"/>
    </location>
</feature>
<name>A0A7X3FMI0_9BACL</name>
<dbReference type="AlphaFoldDB" id="A0A7X3FMI0"/>
<dbReference type="InterPro" id="IPR034660">
    <property type="entry name" value="DinB/YfiT-like"/>
</dbReference>
<dbReference type="OrthoDB" id="5464839at2"/>
<keyword evidence="3" id="KW-1185">Reference proteome</keyword>
<reference evidence="2 3" key="1">
    <citation type="journal article" date="2019" name="Microorganisms">
        <title>Paenibacillus lutrae sp. nov., A Chitinolytic Species Isolated from A River Otter in Castril Natural Park, Granada, Spain.</title>
        <authorList>
            <person name="Rodriguez M."/>
            <person name="Reina J.C."/>
            <person name="Bejar V."/>
            <person name="Llamas I."/>
        </authorList>
    </citation>
    <scope>NUCLEOTIDE SEQUENCE [LARGE SCALE GENOMIC DNA]</scope>
    <source>
        <strain evidence="2 3">N10</strain>
    </source>
</reference>
<sequence>MLFAELEPFLDKKRKELLEALSAFGKNEREYTEYEGGWNISEIVEHLCIVEEQVIHTVGQMLRDAPSKPSESEEDKIVDITEIFRRNGLLGTKKQSPPQAVPAGTWGLDEGLCRLAEVRSRLKACLPELAGRATNGITARHPLGVELNVCQWVLFSAFHEWAHLHQIKRIRQAHDPAL</sequence>
<dbReference type="InterPro" id="IPR024775">
    <property type="entry name" value="DinB-like"/>
</dbReference>
<accession>A0A7X3FMI0</accession>
<comment type="caution">
    <text evidence="2">The sequence shown here is derived from an EMBL/GenBank/DDBJ whole genome shotgun (WGS) entry which is preliminary data.</text>
</comment>
<organism evidence="2 3">
    <name type="scientific">Paenibacillus lutrae</name>
    <dbReference type="NCBI Taxonomy" id="2078573"/>
    <lineage>
        <taxon>Bacteria</taxon>
        <taxon>Bacillati</taxon>
        <taxon>Bacillota</taxon>
        <taxon>Bacilli</taxon>
        <taxon>Bacillales</taxon>
        <taxon>Paenibacillaceae</taxon>
        <taxon>Paenibacillus</taxon>
    </lineage>
</organism>
<dbReference type="Gene3D" id="1.20.120.450">
    <property type="entry name" value="dinb family like domain"/>
    <property type="match status" value="1"/>
</dbReference>
<evidence type="ECO:0000313" key="3">
    <source>
        <dbReference type="Proteomes" id="UP000490800"/>
    </source>
</evidence>
<dbReference type="RefSeq" id="WP_157338814.1">
    <property type="nucleotide sequence ID" value="NZ_RHLK01000024.1"/>
</dbReference>
<gene>
    <name evidence="2" type="ORF">EDM21_23525</name>
</gene>
<proteinExistence type="predicted"/>
<evidence type="ECO:0000313" key="2">
    <source>
        <dbReference type="EMBL" id="MVP02458.1"/>
    </source>
</evidence>
<dbReference type="Proteomes" id="UP000490800">
    <property type="component" value="Unassembled WGS sequence"/>
</dbReference>